<sequence length="362" mass="40805">MPSLPQNICDQFPATQGRTYLNTASCGLMPSSVGNWRREHDQRLLQEGSLYRDLHKPHIAQIRETVADFVGAEDMRVALVPNFSSGWNIVLDGLYKNSKVIYLKHDYPSIRWPLHERHFELIEVDGGFEPELALEQAVMEHKPDVLVLGLVHYVTGLRIDPDFLPRLKAYHPELLILADGTQFLGTTDFHFDNSGIDVLGGSAYKWLLGGYGCGFYAISRDVEERIQPPTIGYNSADLTQGSREGIPLIGRLEPGHQDPLTLGSMQLSMSWLQQLGMEAVEDYLQDLCGKAKAEFLERGWVEAELMERQALSTIFNLNLGEDHFSRLKQANVISSLRGQGIRVSFHLYNDENDLDKLIQVLA</sequence>
<dbReference type="Proteomes" id="UP000239800">
    <property type="component" value="Unassembled WGS sequence"/>
</dbReference>
<evidence type="ECO:0000313" key="4">
    <source>
        <dbReference type="Proteomes" id="UP000239800"/>
    </source>
</evidence>
<dbReference type="Gene3D" id="3.40.640.10">
    <property type="entry name" value="Type I PLP-dependent aspartate aminotransferase-like (Major domain)"/>
    <property type="match status" value="1"/>
</dbReference>
<keyword evidence="4" id="KW-1185">Reference proteome</keyword>
<evidence type="ECO:0000259" key="2">
    <source>
        <dbReference type="Pfam" id="PF00266"/>
    </source>
</evidence>
<protein>
    <recommendedName>
        <fullName evidence="2">Aminotransferase class V domain-containing protein</fullName>
    </recommendedName>
</protein>
<dbReference type="AlphaFoldDB" id="A0A2S7KR16"/>
<dbReference type="EMBL" id="MQUB01000001">
    <property type="protein sequence ID" value="PQB05069.1"/>
    <property type="molecule type" value="Genomic_DNA"/>
</dbReference>
<organism evidence="3 4">
    <name type="scientific">Aureitalea marina</name>
    <dbReference type="NCBI Taxonomy" id="930804"/>
    <lineage>
        <taxon>Bacteria</taxon>
        <taxon>Pseudomonadati</taxon>
        <taxon>Bacteroidota</taxon>
        <taxon>Flavobacteriia</taxon>
        <taxon>Flavobacteriales</taxon>
        <taxon>Flavobacteriaceae</taxon>
        <taxon>Aureitalea</taxon>
    </lineage>
</organism>
<dbReference type="SUPFAM" id="SSF53383">
    <property type="entry name" value="PLP-dependent transferases"/>
    <property type="match status" value="1"/>
</dbReference>
<dbReference type="PANTHER" id="PTHR43092:SF2">
    <property type="entry name" value="HERCYNYLCYSTEINE SULFOXIDE LYASE"/>
    <property type="match status" value="1"/>
</dbReference>
<dbReference type="Pfam" id="PF00266">
    <property type="entry name" value="Aminotran_5"/>
    <property type="match status" value="1"/>
</dbReference>
<dbReference type="InterPro" id="IPR015421">
    <property type="entry name" value="PyrdxlP-dep_Trfase_major"/>
</dbReference>
<evidence type="ECO:0000313" key="3">
    <source>
        <dbReference type="EMBL" id="PQB05069.1"/>
    </source>
</evidence>
<proteinExistence type="predicted"/>
<keyword evidence="1" id="KW-0663">Pyridoxal phosphate</keyword>
<dbReference type="RefSeq" id="WP_104813002.1">
    <property type="nucleotide sequence ID" value="NZ_MQUB01000001.1"/>
</dbReference>
<dbReference type="Gene3D" id="3.90.1150.10">
    <property type="entry name" value="Aspartate Aminotransferase, domain 1"/>
    <property type="match status" value="1"/>
</dbReference>
<name>A0A2S7KR16_9FLAO</name>
<reference evidence="3 4" key="1">
    <citation type="submission" date="2016-11" db="EMBL/GenBank/DDBJ databases">
        <title>Trade-off between light-utilization and light-protection in marine flavobacteria.</title>
        <authorList>
            <person name="Kumagai Y."/>
        </authorList>
    </citation>
    <scope>NUCLEOTIDE SEQUENCE [LARGE SCALE GENOMIC DNA]</scope>
    <source>
        <strain evidence="3 4">NBRC 107741</strain>
    </source>
</reference>
<feature type="domain" description="Aminotransferase class V" evidence="2">
    <location>
        <begin position="59"/>
        <end position="323"/>
    </location>
</feature>
<dbReference type="InterPro" id="IPR000192">
    <property type="entry name" value="Aminotrans_V_dom"/>
</dbReference>
<evidence type="ECO:0000256" key="1">
    <source>
        <dbReference type="ARBA" id="ARBA00022898"/>
    </source>
</evidence>
<dbReference type="PANTHER" id="PTHR43092">
    <property type="entry name" value="L-CYSTEINE DESULFHYDRASE"/>
    <property type="match status" value="1"/>
</dbReference>
<comment type="caution">
    <text evidence="3">The sequence shown here is derived from an EMBL/GenBank/DDBJ whole genome shotgun (WGS) entry which is preliminary data.</text>
</comment>
<dbReference type="OrthoDB" id="513408at2"/>
<gene>
    <name evidence="3" type="ORF">BST85_09300</name>
</gene>
<accession>A0A2S7KR16</accession>
<dbReference type="InterPro" id="IPR015422">
    <property type="entry name" value="PyrdxlP-dep_Trfase_small"/>
</dbReference>
<dbReference type="InterPro" id="IPR015424">
    <property type="entry name" value="PyrdxlP-dep_Trfase"/>
</dbReference>